<gene>
    <name evidence="1" type="ORF">IX84_15885</name>
</gene>
<keyword evidence="2" id="KW-1185">Reference proteome</keyword>
<evidence type="ECO:0000313" key="1">
    <source>
        <dbReference type="EMBL" id="KGE87138.1"/>
    </source>
</evidence>
<dbReference type="EMBL" id="JPOS01000038">
    <property type="protein sequence ID" value="KGE87138.1"/>
    <property type="molecule type" value="Genomic_DNA"/>
</dbReference>
<dbReference type="AlphaFoldDB" id="A0A098S5Q4"/>
<evidence type="ECO:0000313" key="2">
    <source>
        <dbReference type="Proteomes" id="UP000029736"/>
    </source>
</evidence>
<dbReference type="RefSeq" id="WP_044222537.1">
    <property type="nucleotide sequence ID" value="NZ_JBKAGJ010000015.1"/>
</dbReference>
<comment type="caution">
    <text evidence="1">The sequence shown here is derived from an EMBL/GenBank/DDBJ whole genome shotgun (WGS) entry which is preliminary data.</text>
</comment>
<sequence>MQNLCNNTGPNEYISMLDFEEALSNYAFVDMSLLWSDPEEFSAEFMEAVCSCPGQMAYECIEEDDAPPVLGNWVSCKSFDFNHYSVNPDGALMRRSSIKLDLIWKQGTSIVKKVPVAIEFSIPTEFDTDLAAFCASEAINYGADGLYDFFDGQVPPVGDDTIRLAFEAIVSANVVGSGCQGFMDVNQVDFLDPNIPGPEYIRTIFLYHWECAY</sequence>
<accession>A0A098S5Q4</accession>
<name>A0A098S5Q4_9BACT</name>
<protein>
    <submittedName>
        <fullName evidence="1">Uncharacterized protein</fullName>
    </submittedName>
</protein>
<dbReference type="Proteomes" id="UP000029736">
    <property type="component" value="Unassembled WGS sequence"/>
</dbReference>
<organism evidence="1 2">
    <name type="scientific">Phaeodactylibacter xiamenensis</name>
    <dbReference type="NCBI Taxonomy" id="1524460"/>
    <lineage>
        <taxon>Bacteria</taxon>
        <taxon>Pseudomonadati</taxon>
        <taxon>Bacteroidota</taxon>
        <taxon>Saprospiria</taxon>
        <taxon>Saprospirales</taxon>
        <taxon>Haliscomenobacteraceae</taxon>
        <taxon>Phaeodactylibacter</taxon>
    </lineage>
</organism>
<proteinExistence type="predicted"/>
<reference evidence="1 2" key="1">
    <citation type="journal article" date="2014" name="Int. J. Syst. Evol. Microbiol.">
        <title>Phaeodactylibacter xiamenensis gen. nov., sp. nov., a member of the family Saprospiraceae isolated from the marine alga Phaeodactylum tricornutum.</title>
        <authorList>
            <person name="Chen Z.Jr."/>
            <person name="Lei X."/>
            <person name="Lai Q."/>
            <person name="Li Y."/>
            <person name="Zhang B."/>
            <person name="Zhang J."/>
            <person name="Zhang H."/>
            <person name="Yang L."/>
            <person name="Zheng W."/>
            <person name="Tian Y."/>
            <person name="Yu Z."/>
            <person name="Xu H.Jr."/>
            <person name="Zheng T."/>
        </authorList>
    </citation>
    <scope>NUCLEOTIDE SEQUENCE [LARGE SCALE GENOMIC DNA]</scope>
    <source>
        <strain evidence="1 2">KD52</strain>
    </source>
</reference>